<dbReference type="HOGENOM" id="CLU_2453924_0_0_6"/>
<gene>
    <name evidence="1" type="ORF">XBP1_940001</name>
</gene>
<sequence length="89" mass="9954">MSGQCIICKRIADKVIGIRLRRELDKLSAIWAPNTKAYLCDEHAAIGYDIDIAFTPRSDKTIKTSVTSGNNPPITRIHSISKPVNWDDE</sequence>
<organism evidence="1">
    <name type="scientific">Xenorhabdus bovienii str. puntauvense</name>
    <dbReference type="NCBI Taxonomy" id="1398201"/>
    <lineage>
        <taxon>Bacteria</taxon>
        <taxon>Pseudomonadati</taxon>
        <taxon>Pseudomonadota</taxon>
        <taxon>Gammaproteobacteria</taxon>
        <taxon>Enterobacterales</taxon>
        <taxon>Morganellaceae</taxon>
        <taxon>Xenorhabdus</taxon>
    </lineage>
</organism>
<protein>
    <submittedName>
        <fullName evidence="1">Uncharacterized protein</fullName>
    </submittedName>
</protein>
<dbReference type="RefSeq" id="WP_038214488.1">
    <property type="nucleotide sequence ID" value="NZ_CAWLWN010000087.1"/>
</dbReference>
<reference evidence="1" key="1">
    <citation type="submission" date="2013-07" db="EMBL/GenBank/DDBJ databases">
        <title>Sub-species coevolution in mutualistic symbiosis.</title>
        <authorList>
            <person name="Murfin K."/>
            <person name="Klassen J."/>
            <person name="Lee M."/>
            <person name="Forst S."/>
            <person name="Stock P."/>
            <person name="Goodrich-Blair H."/>
        </authorList>
    </citation>
    <scope>NUCLEOTIDE SEQUENCE [LARGE SCALE GENOMIC DNA]</scope>
    <source>
        <strain evidence="1">Puntauvense</strain>
    </source>
</reference>
<proteinExistence type="predicted"/>
<dbReference type="EMBL" id="CBSW010000303">
    <property type="protein sequence ID" value="CDG99389.1"/>
    <property type="molecule type" value="Genomic_DNA"/>
</dbReference>
<name>A0A077NKR9_XENBV</name>
<comment type="caution">
    <text evidence="1">The sequence shown here is derived from an EMBL/GenBank/DDBJ whole genome shotgun (WGS) entry which is preliminary data.</text>
</comment>
<dbReference type="AlphaFoldDB" id="A0A077NKR9"/>
<dbReference type="Proteomes" id="UP000028511">
    <property type="component" value="Unassembled WGS sequence"/>
</dbReference>
<accession>A0A077NKR9</accession>
<evidence type="ECO:0000313" key="1">
    <source>
        <dbReference type="EMBL" id="CDG99389.1"/>
    </source>
</evidence>